<evidence type="ECO:0000313" key="5">
    <source>
        <dbReference type="Proteomes" id="UP000033661"/>
    </source>
</evidence>
<keyword evidence="5" id="KW-1185">Reference proteome</keyword>
<keyword evidence="1" id="KW-0677">Repeat</keyword>
<dbReference type="InterPro" id="IPR002110">
    <property type="entry name" value="Ankyrin_rpt"/>
</dbReference>
<reference evidence="4 5" key="1">
    <citation type="submission" date="2015-02" db="EMBL/GenBank/DDBJ databases">
        <title>Genome Sequencing of Rickettsiales.</title>
        <authorList>
            <person name="Daugherty S.C."/>
            <person name="Su Q."/>
            <person name="Abolude K."/>
            <person name="Beier-Sexton M."/>
            <person name="Carlyon J.A."/>
            <person name="Carter R."/>
            <person name="Day N.P."/>
            <person name="Dumler S.J."/>
            <person name="Dyachenko V."/>
            <person name="Godinez A."/>
            <person name="Kurtti T.J."/>
            <person name="Lichay M."/>
            <person name="Mullins K.E."/>
            <person name="Ott S."/>
            <person name="Pappas-Brown V."/>
            <person name="Paris D.H."/>
            <person name="Patel P."/>
            <person name="Richards A.L."/>
            <person name="Sadzewicz L."/>
            <person name="Sears K."/>
            <person name="Seidman D."/>
            <person name="Sengamalay N."/>
            <person name="Stenos J."/>
            <person name="Tallon L.J."/>
            <person name="Vincent G."/>
            <person name="Fraser C.M."/>
            <person name="Munderloh U."/>
            <person name="Dunning-Hotopp J.C."/>
        </authorList>
    </citation>
    <scope>NUCLEOTIDE SEQUENCE [LARGE SCALE GENOMIC DNA]</scope>
    <source>
        <strain evidence="4 5">RML An4</strain>
    </source>
</reference>
<evidence type="ECO:0000313" key="4">
    <source>
        <dbReference type="EMBL" id="KJV90095.1"/>
    </source>
</evidence>
<dbReference type="GO" id="GO:0045732">
    <property type="term" value="P:positive regulation of protein catabolic process"/>
    <property type="evidence" value="ECO:0007669"/>
    <property type="project" value="TreeGrafter"/>
</dbReference>
<evidence type="ECO:0000256" key="2">
    <source>
        <dbReference type="ARBA" id="ARBA00023043"/>
    </source>
</evidence>
<name>A0A0F3QBZ7_RICBE</name>
<dbReference type="PROSITE" id="PS50297">
    <property type="entry name" value="ANK_REP_REGION"/>
    <property type="match status" value="1"/>
</dbReference>
<gene>
    <name evidence="4" type="ORF">RBEAN4_1097</name>
</gene>
<protein>
    <submittedName>
        <fullName evidence="4">Ankyrin repeat family protein</fullName>
    </submittedName>
</protein>
<dbReference type="Proteomes" id="UP000033661">
    <property type="component" value="Unassembled WGS sequence"/>
</dbReference>
<accession>A0A0F3QBZ7</accession>
<dbReference type="SMART" id="SM00248">
    <property type="entry name" value="ANK"/>
    <property type="match status" value="2"/>
</dbReference>
<sequence>MWDFFENKARIKMDKIKQLPPLHKAVLENNISNVRIHLHRKCDVNEQDIYGKTALHYAYTKRNIDIIKILLKCPGIKICIKDNDDYTPVDLICSTISSYIASSLENKIDEVDKLGETPHYENG</sequence>
<dbReference type="PROSITE" id="PS50088">
    <property type="entry name" value="ANK_REPEAT"/>
    <property type="match status" value="1"/>
</dbReference>
<proteinExistence type="predicted"/>
<dbReference type="AlphaFoldDB" id="A0A0F3QBZ7"/>
<organism evidence="4 5">
    <name type="scientific">Rickettsia bellii str. RML An4</name>
    <dbReference type="NCBI Taxonomy" id="1359193"/>
    <lineage>
        <taxon>Bacteria</taxon>
        <taxon>Pseudomonadati</taxon>
        <taxon>Pseudomonadota</taxon>
        <taxon>Alphaproteobacteria</taxon>
        <taxon>Rickettsiales</taxon>
        <taxon>Rickettsiaceae</taxon>
        <taxon>Rickettsieae</taxon>
        <taxon>Rickettsia</taxon>
        <taxon>belli group</taxon>
    </lineage>
</organism>
<dbReference type="InterPro" id="IPR036770">
    <property type="entry name" value="Ankyrin_rpt-contain_sf"/>
</dbReference>
<dbReference type="RefSeq" id="WP_012152089.1">
    <property type="nucleotide sequence ID" value="NZ_LAOI01000001.1"/>
</dbReference>
<dbReference type="GO" id="GO:0016567">
    <property type="term" value="P:protein ubiquitination"/>
    <property type="evidence" value="ECO:0007669"/>
    <property type="project" value="TreeGrafter"/>
</dbReference>
<comment type="caution">
    <text evidence="4">The sequence shown here is derived from an EMBL/GenBank/DDBJ whole genome shotgun (WGS) entry which is preliminary data.</text>
</comment>
<evidence type="ECO:0000256" key="1">
    <source>
        <dbReference type="ARBA" id="ARBA00022737"/>
    </source>
</evidence>
<evidence type="ECO:0000256" key="3">
    <source>
        <dbReference type="PROSITE-ProRule" id="PRU00023"/>
    </source>
</evidence>
<dbReference type="Pfam" id="PF12796">
    <property type="entry name" value="Ank_2"/>
    <property type="match status" value="1"/>
</dbReference>
<dbReference type="Gene3D" id="1.25.40.20">
    <property type="entry name" value="Ankyrin repeat-containing domain"/>
    <property type="match status" value="1"/>
</dbReference>
<dbReference type="PANTHER" id="PTHR24136:SF15">
    <property type="entry name" value="ANK_REP_REGION DOMAIN-CONTAINING PROTEIN"/>
    <property type="match status" value="1"/>
</dbReference>
<dbReference type="SUPFAM" id="SSF48403">
    <property type="entry name" value="Ankyrin repeat"/>
    <property type="match status" value="1"/>
</dbReference>
<dbReference type="InterPro" id="IPR051573">
    <property type="entry name" value="Ankyrin-SOCS_box_domain"/>
</dbReference>
<dbReference type="EMBL" id="LAOI01000001">
    <property type="protein sequence ID" value="KJV90095.1"/>
    <property type="molecule type" value="Genomic_DNA"/>
</dbReference>
<feature type="repeat" description="ANK" evidence="3">
    <location>
        <begin position="50"/>
        <end position="72"/>
    </location>
</feature>
<keyword evidence="2 3" id="KW-0040">ANK repeat</keyword>
<dbReference type="PANTHER" id="PTHR24136">
    <property type="entry name" value="SOWAH (DROSOPHILA) HOMOLOG"/>
    <property type="match status" value="1"/>
</dbReference>
<dbReference type="PATRIC" id="fig|1359193.3.peg.1058"/>